<evidence type="ECO:0000259" key="6">
    <source>
        <dbReference type="Pfam" id="PF08531"/>
    </source>
</evidence>
<dbReference type="Gene3D" id="2.60.40.10">
    <property type="entry name" value="Immunoglobulins"/>
    <property type="match status" value="1"/>
</dbReference>
<dbReference type="Pfam" id="PF05592">
    <property type="entry name" value="Bac_rhamnosid"/>
    <property type="match status" value="1"/>
</dbReference>
<keyword evidence="3 9" id="KW-0378">Hydrolase</keyword>
<dbReference type="InterPro" id="IPR035396">
    <property type="entry name" value="Bac_rhamnosid6H"/>
</dbReference>
<evidence type="ECO:0000256" key="2">
    <source>
        <dbReference type="ARBA" id="ARBA00012652"/>
    </source>
</evidence>
<dbReference type="SUPFAM" id="SSF48208">
    <property type="entry name" value="Six-hairpin glycosidases"/>
    <property type="match status" value="1"/>
</dbReference>
<dbReference type="PANTHER" id="PTHR33307">
    <property type="entry name" value="ALPHA-RHAMNOSIDASE (EUROFUNG)"/>
    <property type="match status" value="1"/>
</dbReference>
<evidence type="ECO:0000259" key="8">
    <source>
        <dbReference type="Pfam" id="PF17390"/>
    </source>
</evidence>
<reference evidence="9" key="1">
    <citation type="submission" date="2022-01" db="EMBL/GenBank/DDBJ databases">
        <authorList>
            <person name="Wang Y."/>
        </authorList>
    </citation>
    <scope>NUCLEOTIDE SEQUENCE</scope>
    <source>
        <strain evidence="9">WB101</strain>
    </source>
</reference>
<feature type="domain" description="Bacterial alpha-L-rhamnosidase N-terminal" evidence="6">
    <location>
        <begin position="437"/>
        <end position="597"/>
    </location>
</feature>
<name>A0ABS9KFX7_9BACT</name>
<dbReference type="Pfam" id="PF25788">
    <property type="entry name" value="Ig_Rha78A_N"/>
    <property type="match status" value="1"/>
</dbReference>
<comment type="catalytic activity">
    <reaction evidence="1">
        <text>Hydrolysis of terminal non-reducing alpha-L-rhamnose residues in alpha-L-rhamnosides.</text>
        <dbReference type="EC" id="3.2.1.40"/>
    </reaction>
</comment>
<feature type="region of interest" description="Disordered" evidence="4">
    <location>
        <begin position="969"/>
        <end position="989"/>
    </location>
</feature>
<protein>
    <recommendedName>
        <fullName evidence="2">alpha-L-rhamnosidase</fullName>
        <ecNumber evidence="2">3.2.1.40</ecNumber>
    </recommendedName>
</protein>
<dbReference type="InterPro" id="IPR008928">
    <property type="entry name" value="6-hairpin_glycosidase_sf"/>
</dbReference>
<dbReference type="InterPro" id="IPR035398">
    <property type="entry name" value="Bac_rhamnosid_C"/>
</dbReference>
<evidence type="ECO:0000256" key="1">
    <source>
        <dbReference type="ARBA" id="ARBA00001445"/>
    </source>
</evidence>
<dbReference type="Pfam" id="PF17389">
    <property type="entry name" value="Bac_rhamnosid6H"/>
    <property type="match status" value="1"/>
</dbReference>
<dbReference type="InterPro" id="IPR016007">
    <property type="entry name" value="Alpha_rhamnosid"/>
</dbReference>
<feature type="domain" description="Alpha-L-rhamnosidase six-hairpin glycosidase" evidence="7">
    <location>
        <begin position="758"/>
        <end position="1126"/>
    </location>
</feature>
<sequence length="1261" mass="142033">MKENVANWTFLRVSISMLMAFCFTSISLASEWRTIQENQGLHFSLTKLQTEYTDRPLGIDVEHPRFSWQMSAPEGGHGYSQNAYRIVVTNEDGDEVWDSGRVDSNISVHIKYAGESLDPTTRYEWEVIVWDQDGNTVSNSSLFETGLMNPDQGLSAWDGATWIGGTDEDLVFYSDYISVYKIRYNIQLDRESNSTRAGFIFGANEERLMKSSLNMMGINNERDEIYVEIELDISDVDGSEHGLAKLNIYRVGYSPSDSRDEPLESFDIPQNLINYENRYKKHQILAESNFGEITFYVNGDREENIVSAPEDAEEQQGGFGGPNTSVNLNPVGAGNNFISYPMVAEIGFRAEADQVAHFSDLEILNYRYPSNAMFSEELTDSPYDGIFENFADRSGSGFSIEDESYLVQGGNAGTKIIADPTRNSAPMLRTEFNTENKQIEKARLYATARGIYEMYLNGERVGDRYFTPGLTQYNRHHMYQTYDVTDMLNSNGNNALGAWLSEGWWSGNITYSGENWNFFGDRQSLLAKLVVTYTDGTKNVITTNPNDWSYFSAGPILYGSYFQGEVFDARIENEIAGWSTPEFNDEDWTETVEIPLEGTAYMGPSTEFEGDTETFNYDSLRIIAQIGTSPSVVETLTAKAVEEVRPNVFVYDMGQNMVGFPNITLSNTTPGDTLMMRYAEVRYPNLEEYSENVGMVMMENIRAALTQDRYIMKGAEEEVYQPRFTFHGYRYLEVTGVDKPIPLEDVKGLVVSSVDELASNYETSNDLVNRLWENITWSMRANFLSIPTDTPARNERMGWGGDINVFARGATYLADVNQFMDRHMLAIRDLQNEEGRFPDVAPVGGGFGGTLWGSAGIIVAWETYQQYGDLGLLEEHYDAMKEYVDFLNSQIDPETGILQEGPLGDWLSPEGFKNDNKLLWSAYHIRDIEILAKTAELLGRPEDAADFWDQYEARKAHFNETYVDPETTKTIHSGEGSPSFGPGGAGSSAKAGEFVDTQASYAVPLAFDIFKEEYEPHAAENLATAVRRQNVDASDRVRPGYSLMTGFIGTASLNEALSKYGYDDMAYRLLQQTTYPSWLYPVVNGATTIWERLNSYTLEEGFGGNNSMNSFNHYSFGAVSAWMYNYSLGISRDPEAPGFKHIILQPTPDPNGIMKYARGYYDSMYGRIESGWHDQNGILHYNVTIPANTTATLHLPALSEEDVMENGTPASESEGVDFIGFENGEAFYKLISGSYEFTVPWQTLYEDVIRMNPFQLESQDD</sequence>
<dbReference type="GO" id="GO:0016787">
    <property type="term" value="F:hydrolase activity"/>
    <property type="evidence" value="ECO:0007669"/>
    <property type="project" value="UniProtKB-KW"/>
</dbReference>
<evidence type="ECO:0000313" key="9">
    <source>
        <dbReference type="EMBL" id="MCG2589751.1"/>
    </source>
</evidence>
<dbReference type="InterPro" id="IPR013783">
    <property type="entry name" value="Ig-like_fold"/>
</dbReference>
<feature type="domain" description="Alpha-L-rhamnosidase C-terminal" evidence="8">
    <location>
        <begin position="1129"/>
        <end position="1206"/>
    </location>
</feature>
<dbReference type="RefSeq" id="WP_237855111.1">
    <property type="nucleotide sequence ID" value="NZ_JAKLWS010000020.1"/>
</dbReference>
<evidence type="ECO:0000259" key="7">
    <source>
        <dbReference type="Pfam" id="PF17389"/>
    </source>
</evidence>
<dbReference type="Gene3D" id="2.60.420.10">
    <property type="entry name" value="Maltose phosphorylase, domain 3"/>
    <property type="match status" value="1"/>
</dbReference>
<dbReference type="Proteomes" id="UP001165366">
    <property type="component" value="Unassembled WGS sequence"/>
</dbReference>
<dbReference type="EC" id="3.2.1.40" evidence="2"/>
<keyword evidence="10" id="KW-1185">Reference proteome</keyword>
<comment type="caution">
    <text evidence="9">The sequence shown here is derived from an EMBL/GenBank/DDBJ whole genome shotgun (WGS) entry which is preliminary data.</text>
</comment>
<dbReference type="Gene3D" id="1.50.10.10">
    <property type="match status" value="1"/>
</dbReference>
<evidence type="ECO:0000256" key="3">
    <source>
        <dbReference type="ARBA" id="ARBA00022801"/>
    </source>
</evidence>
<evidence type="ECO:0000259" key="5">
    <source>
        <dbReference type="Pfam" id="PF05592"/>
    </source>
</evidence>
<organism evidence="9 10">
    <name type="scientific">Rhodohalobacter sulfatireducens</name>
    <dbReference type="NCBI Taxonomy" id="2911366"/>
    <lineage>
        <taxon>Bacteria</taxon>
        <taxon>Pseudomonadati</taxon>
        <taxon>Balneolota</taxon>
        <taxon>Balneolia</taxon>
        <taxon>Balneolales</taxon>
        <taxon>Balneolaceae</taxon>
        <taxon>Rhodohalobacter</taxon>
    </lineage>
</organism>
<dbReference type="Pfam" id="PF08531">
    <property type="entry name" value="Bac_rhamnosid_N"/>
    <property type="match status" value="1"/>
</dbReference>
<dbReference type="InterPro" id="IPR008902">
    <property type="entry name" value="Rhamnosid_concanavalin"/>
</dbReference>
<accession>A0ABS9KFX7</accession>
<dbReference type="EMBL" id="JAKLWS010000020">
    <property type="protein sequence ID" value="MCG2589751.1"/>
    <property type="molecule type" value="Genomic_DNA"/>
</dbReference>
<dbReference type="InterPro" id="IPR013737">
    <property type="entry name" value="Bac_rhamnosid_N"/>
</dbReference>
<proteinExistence type="predicted"/>
<evidence type="ECO:0000313" key="10">
    <source>
        <dbReference type="Proteomes" id="UP001165366"/>
    </source>
</evidence>
<feature type="domain" description="Alpha-L-rhamnosidase concanavalin-like" evidence="5">
    <location>
        <begin position="643"/>
        <end position="751"/>
    </location>
</feature>
<dbReference type="PANTHER" id="PTHR33307:SF6">
    <property type="entry name" value="ALPHA-RHAMNOSIDASE (EUROFUNG)-RELATED"/>
    <property type="match status" value="1"/>
</dbReference>
<evidence type="ECO:0000256" key="4">
    <source>
        <dbReference type="SAM" id="MobiDB-lite"/>
    </source>
</evidence>
<gene>
    <name evidence="9" type="ORF">L6773_14315</name>
</gene>
<dbReference type="InterPro" id="IPR012341">
    <property type="entry name" value="6hp_glycosidase-like_sf"/>
</dbReference>
<reference evidence="9" key="2">
    <citation type="submission" date="2024-05" db="EMBL/GenBank/DDBJ databases">
        <title>Rhodohalobacter halophilus gen. nov., sp. nov., a moderately halophilic member of the family Balneolaceae.</title>
        <authorList>
            <person name="Xia J."/>
        </authorList>
    </citation>
    <scope>NUCLEOTIDE SEQUENCE</scope>
    <source>
        <strain evidence="9">WB101</strain>
    </source>
</reference>
<dbReference type="Gene3D" id="2.60.120.260">
    <property type="entry name" value="Galactose-binding domain-like"/>
    <property type="match status" value="2"/>
</dbReference>
<dbReference type="Pfam" id="PF17390">
    <property type="entry name" value="Bac_rhamnosid_C"/>
    <property type="match status" value="1"/>
</dbReference>